<feature type="domain" description="RNase H type-1" evidence="2">
    <location>
        <begin position="615"/>
        <end position="732"/>
    </location>
</feature>
<accession>A0ABM0VXP3</accession>
<dbReference type="Gene3D" id="3.30.420.10">
    <property type="entry name" value="Ribonuclease H-like superfamily/Ribonuclease H"/>
    <property type="match status" value="1"/>
</dbReference>
<dbReference type="CDD" id="cd06222">
    <property type="entry name" value="RNase_H_like"/>
    <property type="match status" value="1"/>
</dbReference>
<evidence type="ECO:0000259" key="1">
    <source>
        <dbReference type="Pfam" id="PF00078"/>
    </source>
</evidence>
<evidence type="ECO:0000313" key="4">
    <source>
        <dbReference type="Proteomes" id="UP000694864"/>
    </source>
</evidence>
<dbReference type="Pfam" id="PF13966">
    <property type="entry name" value="zf-RVT"/>
    <property type="match status" value="1"/>
</dbReference>
<dbReference type="Pfam" id="PF13456">
    <property type="entry name" value="RVT_3"/>
    <property type="match status" value="1"/>
</dbReference>
<protein>
    <submittedName>
        <fullName evidence="5">Uncharacterized protein LOC104743220</fullName>
    </submittedName>
</protein>
<dbReference type="GeneID" id="104743220"/>
<dbReference type="InterPro" id="IPR012337">
    <property type="entry name" value="RNaseH-like_sf"/>
</dbReference>
<evidence type="ECO:0000259" key="2">
    <source>
        <dbReference type="Pfam" id="PF13456"/>
    </source>
</evidence>
<dbReference type="PANTHER" id="PTHR33116">
    <property type="entry name" value="REVERSE TRANSCRIPTASE ZINC-BINDING DOMAIN-CONTAINING PROTEIN-RELATED-RELATED"/>
    <property type="match status" value="1"/>
</dbReference>
<organism evidence="4 5">
    <name type="scientific">Camelina sativa</name>
    <name type="common">False flax</name>
    <name type="synonym">Myagrum sativum</name>
    <dbReference type="NCBI Taxonomy" id="90675"/>
    <lineage>
        <taxon>Eukaryota</taxon>
        <taxon>Viridiplantae</taxon>
        <taxon>Streptophyta</taxon>
        <taxon>Embryophyta</taxon>
        <taxon>Tracheophyta</taxon>
        <taxon>Spermatophyta</taxon>
        <taxon>Magnoliopsida</taxon>
        <taxon>eudicotyledons</taxon>
        <taxon>Gunneridae</taxon>
        <taxon>Pentapetalae</taxon>
        <taxon>rosids</taxon>
        <taxon>malvids</taxon>
        <taxon>Brassicales</taxon>
        <taxon>Brassicaceae</taxon>
        <taxon>Camelineae</taxon>
        <taxon>Camelina</taxon>
    </lineage>
</organism>
<dbReference type="Pfam" id="PF00078">
    <property type="entry name" value="RVT_1"/>
    <property type="match status" value="1"/>
</dbReference>
<dbReference type="PANTHER" id="PTHR33116:SF86">
    <property type="entry name" value="REVERSE TRANSCRIPTASE DOMAIN-CONTAINING PROTEIN"/>
    <property type="match status" value="1"/>
</dbReference>
<dbReference type="InterPro" id="IPR043502">
    <property type="entry name" value="DNA/RNA_pol_sf"/>
</dbReference>
<dbReference type="RefSeq" id="XP_010462630.1">
    <property type="nucleotide sequence ID" value="XM_010464328.1"/>
</dbReference>
<dbReference type="InterPro" id="IPR000477">
    <property type="entry name" value="RT_dom"/>
</dbReference>
<dbReference type="SUPFAM" id="SSF53098">
    <property type="entry name" value="Ribonuclease H-like"/>
    <property type="match status" value="1"/>
</dbReference>
<reference evidence="4" key="1">
    <citation type="journal article" date="2014" name="Nat. Commun.">
        <title>The emerging biofuel crop Camelina sativa retains a highly undifferentiated hexaploid genome structure.</title>
        <authorList>
            <person name="Kagale S."/>
            <person name="Koh C."/>
            <person name="Nixon J."/>
            <person name="Bollina V."/>
            <person name="Clarke W.E."/>
            <person name="Tuteja R."/>
            <person name="Spillane C."/>
            <person name="Robinson S.J."/>
            <person name="Links M.G."/>
            <person name="Clarke C."/>
            <person name="Higgins E.E."/>
            <person name="Huebert T."/>
            <person name="Sharpe A.G."/>
            <person name="Parkin I.A."/>
        </authorList>
    </citation>
    <scope>NUCLEOTIDE SEQUENCE [LARGE SCALE GENOMIC DNA]</scope>
    <source>
        <strain evidence="4">cv. DH55</strain>
    </source>
</reference>
<proteinExistence type="predicted"/>
<sequence>MERLGFSNTWIEWIMECVSTVTYSYLINGDAKGQVIPSRGLRQGDPLSPYLFILCTEVLSGLCKQAQLDGSLPGVKVARQSPLVNHLLFADDTMFFMRSDQKSCNSLTKILQKYERASGQRINVDKSSITFSAKTSREMKTKVKRDLGIQKEGGNGKYLGLPENFGRRKSDVFESIVDKIRQRSHSWSSRTLSEAGKQVLLKSVLSSMPSYAMTCFKLPGSLCKRIQSVLTRFWWDDKPDKQKMSWVAWTKLTRPKNAGGLGFRDMERFNDALLAKIAWRLLKEPNTLLARVLLGKYCHSYSFMECSIPSNPSHGWRSIMAGRNVIKQGAGWLIGNGESVKIWRDPWLSTTTPLCPYGPIREHQEGETVSSLLDPSTNQWNWSKIREELPQYVDCIKQIPLAPSRREDQLVWLPVKSGQYTTRSGYGITSTFDIPDAALNFNWQSHLWKLHTSPKVKNFLWKAMSDALPVGEQLARRGLNAEVTCRSCGETESVSHLLLHCRRAKEVWLKAPILHLEISSTTTIEDFLSLAKHKCNLPPSGVSKGELYPWIRWQLSLARNSLVFEDKEIPVSDILIRAIKSAREWQEAQNMLTTPRLTTDQPEQPVQTSSCKVFVDAAWNSTTGNGGFGWAVVNADSAYEERFSDHKESIGSALIAEAWAVFLALKHSLLLNKTELQLFSDCQSLINEDGFHIELFGLLQDIRELRSSFDAISFTFIPRLANHVADSLAKEALASCDLLGLNSISI</sequence>
<evidence type="ECO:0000259" key="3">
    <source>
        <dbReference type="Pfam" id="PF13966"/>
    </source>
</evidence>
<dbReference type="InterPro" id="IPR036397">
    <property type="entry name" value="RNaseH_sf"/>
</dbReference>
<reference evidence="5" key="2">
    <citation type="submission" date="2025-08" db="UniProtKB">
        <authorList>
            <consortium name="RefSeq"/>
        </authorList>
    </citation>
    <scope>IDENTIFICATION</scope>
    <source>
        <tissue evidence="5">Leaf</tissue>
    </source>
</reference>
<dbReference type="Proteomes" id="UP000694864">
    <property type="component" value="Chromosome 14"/>
</dbReference>
<evidence type="ECO:0000313" key="5">
    <source>
        <dbReference type="RefSeq" id="XP_010462630.1"/>
    </source>
</evidence>
<name>A0ABM0VXP3_CAMSA</name>
<feature type="domain" description="Reverse transcriptase zinc-binding" evidence="3">
    <location>
        <begin position="439"/>
        <end position="508"/>
    </location>
</feature>
<dbReference type="InterPro" id="IPR002156">
    <property type="entry name" value="RNaseH_domain"/>
</dbReference>
<dbReference type="InterPro" id="IPR026960">
    <property type="entry name" value="RVT-Znf"/>
</dbReference>
<keyword evidence="4" id="KW-1185">Reference proteome</keyword>
<dbReference type="InterPro" id="IPR044730">
    <property type="entry name" value="RNase_H-like_dom_plant"/>
</dbReference>
<dbReference type="SUPFAM" id="SSF56672">
    <property type="entry name" value="DNA/RNA polymerases"/>
    <property type="match status" value="1"/>
</dbReference>
<feature type="domain" description="Reverse transcriptase" evidence="1">
    <location>
        <begin position="6"/>
        <end position="145"/>
    </location>
</feature>
<gene>
    <name evidence="5" type="primary">LOC104743220</name>
</gene>